<dbReference type="Pfam" id="PF03193">
    <property type="entry name" value="RsgA_GTPase"/>
    <property type="match status" value="1"/>
</dbReference>
<keyword evidence="1" id="KW-0690">Ribosome biogenesis</keyword>
<gene>
    <name evidence="1 3" type="primary">rsgA</name>
    <name evidence="3" type="ORF">E5334_02325</name>
</gene>
<dbReference type="GO" id="GO:0005737">
    <property type="term" value="C:cytoplasm"/>
    <property type="evidence" value="ECO:0007669"/>
    <property type="project" value="UniProtKB-SubCell"/>
</dbReference>
<comment type="subcellular location">
    <subcellularLocation>
        <location evidence="1">Cytoplasm</location>
    </subcellularLocation>
</comment>
<feature type="domain" description="EngC GTPase" evidence="2">
    <location>
        <begin position="144"/>
        <end position="323"/>
    </location>
</feature>
<dbReference type="Proteomes" id="UP000310263">
    <property type="component" value="Unassembled WGS sequence"/>
</dbReference>
<feature type="binding site" evidence="1">
    <location>
        <position position="355"/>
    </location>
    <ligand>
        <name>Zn(2+)</name>
        <dbReference type="ChEBI" id="CHEBI:29105"/>
    </ligand>
</feature>
<dbReference type="RefSeq" id="WP_136011984.1">
    <property type="nucleotide sequence ID" value="NZ_SRYE01000001.1"/>
</dbReference>
<reference evidence="3 4" key="1">
    <citation type="submission" date="2019-04" db="EMBL/GenBank/DDBJ databases">
        <title>Microbes associate with the intestines of laboratory mice.</title>
        <authorList>
            <person name="Navarre W."/>
            <person name="Wong E."/>
            <person name="Huang K."/>
            <person name="Tropini C."/>
            <person name="Ng K."/>
            <person name="Yu B."/>
        </authorList>
    </citation>
    <scope>NUCLEOTIDE SEQUENCE [LARGE SCALE GENOMIC DNA]</scope>
    <source>
        <strain evidence="3 4">NM07_P-09</strain>
    </source>
</reference>
<proteinExistence type="inferred from homology"/>
<keyword evidence="1" id="KW-0342">GTP-binding</keyword>
<keyword evidence="1" id="KW-0699">rRNA-binding</keyword>
<dbReference type="PANTHER" id="PTHR32120">
    <property type="entry name" value="SMALL RIBOSOMAL SUBUNIT BIOGENESIS GTPASE RSGA"/>
    <property type="match status" value="1"/>
</dbReference>
<name>A0A4S2F4M5_9ACTN</name>
<evidence type="ECO:0000313" key="3">
    <source>
        <dbReference type="EMBL" id="TGY63357.1"/>
    </source>
</evidence>
<dbReference type="AlphaFoldDB" id="A0A4S2F4M5"/>
<dbReference type="InterPro" id="IPR010914">
    <property type="entry name" value="RsgA_GTPase_dom"/>
</dbReference>
<dbReference type="Gene3D" id="3.40.50.300">
    <property type="entry name" value="P-loop containing nucleotide triphosphate hydrolases"/>
    <property type="match status" value="1"/>
</dbReference>
<keyword evidence="1" id="KW-0694">RNA-binding</keyword>
<keyword evidence="1" id="KW-0479">Metal-binding</keyword>
<keyword evidence="1" id="KW-0378">Hydrolase</keyword>
<evidence type="ECO:0000259" key="2">
    <source>
        <dbReference type="PROSITE" id="PS50936"/>
    </source>
</evidence>
<sequence>MAKARAAKKRRSSWQEHAVNLPALDKLLDVPSYEDVAPSAEQVAAFEAVCTAHPEAADELALGCVCRLDRGFPAVLTPQGPVRAEHAVQIAKESDLLKPAVGDWVALRCPQDHDRAVIEQVLPRWSDVARWRGTTRGERQTLAANVDIVLIAQAESDRGISLDRIARSATIAADSHSAWAVVLTKADRAASPEALAADIASIHEVLGLDAPVVACASLLEGPAAKESIPAEKPLASLAEAVLGEGAAWGLDAVRDLVPPRKVGMVLGQSGAGKSTLLNALLGHEALETGEVRQRDDAGRHTTVTRRMVKLPGAGVIIDCPGLRSLPLVGHERGLAQVLPQVAQAATRCKFRDCTHSHEPGCGVIEACEEGLFSAAALGVYRALADEMRQSADSLDPDVRL</sequence>
<accession>A0A4S2F4M5</accession>
<feature type="binding site" evidence="1">
    <location>
        <begin position="184"/>
        <end position="187"/>
    </location>
    <ligand>
        <name>GTP</name>
        <dbReference type="ChEBI" id="CHEBI:37565"/>
    </ligand>
</feature>
<dbReference type="PROSITE" id="PS50936">
    <property type="entry name" value="ENGC_GTPASE"/>
    <property type="match status" value="1"/>
</dbReference>
<comment type="cofactor">
    <cofactor evidence="1">
        <name>Zn(2+)</name>
        <dbReference type="ChEBI" id="CHEBI:29105"/>
    </cofactor>
    <text evidence="1">Binds 1 zinc ion per subunit.</text>
</comment>
<comment type="subunit">
    <text evidence="1">Monomer. Associates with 30S ribosomal subunit, binds 16S rRNA.</text>
</comment>
<evidence type="ECO:0000313" key="4">
    <source>
        <dbReference type="Proteomes" id="UP000310263"/>
    </source>
</evidence>
<keyword evidence="1" id="KW-0963">Cytoplasm</keyword>
<dbReference type="GO" id="GO:0046872">
    <property type="term" value="F:metal ion binding"/>
    <property type="evidence" value="ECO:0007669"/>
    <property type="project" value="UniProtKB-KW"/>
</dbReference>
<feature type="binding site" evidence="1">
    <location>
        <position position="353"/>
    </location>
    <ligand>
        <name>Zn(2+)</name>
        <dbReference type="ChEBI" id="CHEBI:29105"/>
    </ligand>
</feature>
<comment type="function">
    <text evidence="1">One of several proteins that assist in the late maturation steps of the functional core of the 30S ribosomal subunit. Helps release RbfA from mature subunits. May play a role in the assembly of ribosomal proteins into the subunit. Circularly permuted GTPase that catalyzes slow GTP hydrolysis, GTPase activity is stimulated by the 30S ribosomal subunit.</text>
</comment>
<dbReference type="GO" id="GO:0019843">
    <property type="term" value="F:rRNA binding"/>
    <property type="evidence" value="ECO:0007669"/>
    <property type="project" value="UniProtKB-KW"/>
</dbReference>
<feature type="binding site" evidence="1">
    <location>
        <position position="361"/>
    </location>
    <ligand>
        <name>Zn(2+)</name>
        <dbReference type="ChEBI" id="CHEBI:29105"/>
    </ligand>
</feature>
<feature type="binding site" evidence="1">
    <location>
        <begin position="267"/>
        <end position="275"/>
    </location>
    <ligand>
        <name>GTP</name>
        <dbReference type="ChEBI" id="CHEBI:37565"/>
    </ligand>
</feature>
<evidence type="ECO:0000256" key="1">
    <source>
        <dbReference type="HAMAP-Rule" id="MF_01820"/>
    </source>
</evidence>
<dbReference type="InterPro" id="IPR004881">
    <property type="entry name" value="Ribosome_biogen_GTPase_RsgA"/>
</dbReference>
<comment type="similarity">
    <text evidence="1">Belongs to the TRAFAC class YlqF/YawG GTPase family. RsgA subfamily.</text>
</comment>
<keyword evidence="4" id="KW-1185">Reference proteome</keyword>
<dbReference type="GO" id="GO:0042274">
    <property type="term" value="P:ribosomal small subunit biogenesis"/>
    <property type="evidence" value="ECO:0007669"/>
    <property type="project" value="UniProtKB-UniRule"/>
</dbReference>
<comment type="caution">
    <text evidence="3">The sequence shown here is derived from an EMBL/GenBank/DDBJ whole genome shotgun (WGS) entry which is preliminary data.</text>
</comment>
<dbReference type="OrthoDB" id="9809485at2"/>
<dbReference type="EMBL" id="SRYE01000001">
    <property type="protein sequence ID" value="TGY63357.1"/>
    <property type="molecule type" value="Genomic_DNA"/>
</dbReference>
<dbReference type="SUPFAM" id="SSF52540">
    <property type="entry name" value="P-loop containing nucleoside triphosphate hydrolases"/>
    <property type="match status" value="1"/>
</dbReference>
<dbReference type="GO" id="GO:0003924">
    <property type="term" value="F:GTPase activity"/>
    <property type="evidence" value="ECO:0007669"/>
    <property type="project" value="UniProtKB-UniRule"/>
</dbReference>
<keyword evidence="1" id="KW-0862">Zinc</keyword>
<dbReference type="GO" id="GO:0005525">
    <property type="term" value="F:GTP binding"/>
    <property type="evidence" value="ECO:0007669"/>
    <property type="project" value="UniProtKB-UniRule"/>
</dbReference>
<dbReference type="InterPro" id="IPR027417">
    <property type="entry name" value="P-loop_NTPase"/>
</dbReference>
<dbReference type="HAMAP" id="MF_01820">
    <property type="entry name" value="GTPase_RsgA"/>
    <property type="match status" value="1"/>
</dbReference>
<feature type="binding site" evidence="1">
    <location>
        <position position="348"/>
    </location>
    <ligand>
        <name>Zn(2+)</name>
        <dbReference type="ChEBI" id="CHEBI:29105"/>
    </ligand>
</feature>
<dbReference type="EC" id="3.6.1.-" evidence="1"/>
<keyword evidence="1" id="KW-0547">Nucleotide-binding</keyword>
<organism evidence="3 4">
    <name type="scientific">Muricaecibacterium torontonense</name>
    <dbReference type="NCBI Taxonomy" id="3032871"/>
    <lineage>
        <taxon>Bacteria</taxon>
        <taxon>Bacillati</taxon>
        <taxon>Actinomycetota</taxon>
        <taxon>Coriobacteriia</taxon>
        <taxon>Coriobacteriales</taxon>
        <taxon>Atopobiaceae</taxon>
        <taxon>Muricaecibacterium</taxon>
    </lineage>
</organism>
<protein>
    <recommendedName>
        <fullName evidence="1">Small ribosomal subunit biogenesis GTPase RsgA</fullName>
        <ecNumber evidence="1">3.6.1.-</ecNumber>
    </recommendedName>
</protein>
<dbReference type="Gene3D" id="1.10.40.50">
    <property type="entry name" value="Probable gtpase engc, domain 3"/>
    <property type="match status" value="1"/>
</dbReference>